<accession>A0A517QNE5</accession>
<reference evidence="2 3" key="1">
    <citation type="submission" date="2019-02" db="EMBL/GenBank/DDBJ databases">
        <title>Deep-cultivation of Planctomycetes and their phenomic and genomic characterization uncovers novel biology.</title>
        <authorList>
            <person name="Wiegand S."/>
            <person name="Jogler M."/>
            <person name="Boedeker C."/>
            <person name="Pinto D."/>
            <person name="Vollmers J."/>
            <person name="Rivas-Marin E."/>
            <person name="Kohn T."/>
            <person name="Peeters S.H."/>
            <person name="Heuer A."/>
            <person name="Rast P."/>
            <person name="Oberbeckmann S."/>
            <person name="Bunk B."/>
            <person name="Jeske O."/>
            <person name="Meyerdierks A."/>
            <person name="Storesund J.E."/>
            <person name="Kallscheuer N."/>
            <person name="Luecker S."/>
            <person name="Lage O.M."/>
            <person name="Pohl T."/>
            <person name="Merkel B.J."/>
            <person name="Hornburger P."/>
            <person name="Mueller R.-W."/>
            <person name="Bruemmer F."/>
            <person name="Labrenz M."/>
            <person name="Spormann A.M."/>
            <person name="Op den Camp H."/>
            <person name="Overmann J."/>
            <person name="Amann R."/>
            <person name="Jetten M.S.M."/>
            <person name="Mascher T."/>
            <person name="Medema M.H."/>
            <person name="Devos D.P."/>
            <person name="Kaster A.-K."/>
            <person name="Ovreas L."/>
            <person name="Rohde M."/>
            <person name="Galperin M.Y."/>
            <person name="Jogler C."/>
        </authorList>
    </citation>
    <scope>NUCLEOTIDE SEQUENCE [LARGE SCALE GENOMIC DNA]</scope>
    <source>
        <strain evidence="2 3">Mal48</strain>
    </source>
</reference>
<name>A0A517QNE5_9PLAN</name>
<dbReference type="RefSeq" id="WP_145199019.1">
    <property type="nucleotide sequence ID" value="NZ_CP036267.1"/>
</dbReference>
<dbReference type="AlphaFoldDB" id="A0A517QNE5"/>
<dbReference type="PANTHER" id="PTHR10928:SF2">
    <property type="entry name" value="SUPPRESSOR OF FUSED HOMOLOG"/>
    <property type="match status" value="1"/>
</dbReference>
<sequence>MSEEFDPEADNGAPGWEAIDEVLDELYDNAEPMHWGTILPYNLGGEDPLYGVSVYESQKQQPHLHYVTYGFSDLYEKEDEESEVSGYGFELTFRLSASKGTEPPVWVVNFLQNLARYVFQSGNGFGPGHTIPLNSPICLESETQICAVIFVEDPELGTIETPNGEVQFLQVFGLTESELDATQCWNALRFAELVQEFNPLLITDVDRESYLAQPKFQSTVSELTSEEGASAAMMCANEFRVLRDPETSDVTLVLGAIVAPSLGKRLRGRLPFGREFQLVGEEDSIVFRPADQYQLTMQDHVSEFEFTNSQVEVISKQMQANAGTWKLEDPPGFTLVIEQTEIKDNDGNVTDVLG</sequence>
<evidence type="ECO:0000313" key="3">
    <source>
        <dbReference type="Proteomes" id="UP000315724"/>
    </source>
</evidence>
<evidence type="ECO:0000313" key="2">
    <source>
        <dbReference type="EMBL" id="QDT33156.1"/>
    </source>
</evidence>
<organism evidence="2 3">
    <name type="scientific">Thalassoglobus polymorphus</name>
    <dbReference type="NCBI Taxonomy" id="2527994"/>
    <lineage>
        <taxon>Bacteria</taxon>
        <taxon>Pseudomonadati</taxon>
        <taxon>Planctomycetota</taxon>
        <taxon>Planctomycetia</taxon>
        <taxon>Planctomycetales</taxon>
        <taxon>Planctomycetaceae</taxon>
        <taxon>Thalassoglobus</taxon>
    </lineage>
</organism>
<dbReference type="InterPro" id="IPR020941">
    <property type="entry name" value="SUFU-like_domain"/>
</dbReference>
<dbReference type="InterPro" id="IPR017429">
    <property type="entry name" value="Suppressor_of_fused_bac"/>
</dbReference>
<feature type="domain" description="Suppressor of fused-like" evidence="1">
    <location>
        <begin position="45"/>
        <end position="208"/>
    </location>
</feature>
<dbReference type="InterPro" id="IPR037181">
    <property type="entry name" value="SUFU_N"/>
</dbReference>
<dbReference type="SUPFAM" id="SSF103359">
    <property type="entry name" value="Suppressor of Fused, N-terminal domain"/>
    <property type="match status" value="1"/>
</dbReference>
<dbReference type="Proteomes" id="UP000315724">
    <property type="component" value="Chromosome"/>
</dbReference>
<dbReference type="KEGG" id="tpol:Mal48_24090"/>
<dbReference type="PIRSF" id="PIRSF038192">
    <property type="entry name" value="Txn_reg_BtrU_prd"/>
    <property type="match status" value="1"/>
</dbReference>
<evidence type="ECO:0000259" key="1">
    <source>
        <dbReference type="Pfam" id="PF05076"/>
    </source>
</evidence>
<dbReference type="Pfam" id="PF05076">
    <property type="entry name" value="SUFU"/>
    <property type="match status" value="1"/>
</dbReference>
<dbReference type="OrthoDB" id="9023549at2"/>
<proteinExistence type="predicted"/>
<protein>
    <submittedName>
        <fullName evidence="2">Suppressor of fused protein (SUFU)</fullName>
    </submittedName>
</protein>
<gene>
    <name evidence="2" type="ORF">Mal48_24090</name>
</gene>
<dbReference type="EMBL" id="CP036267">
    <property type="protein sequence ID" value="QDT33156.1"/>
    <property type="molecule type" value="Genomic_DNA"/>
</dbReference>
<dbReference type="PANTHER" id="PTHR10928">
    <property type="entry name" value="SUPPRESSOR OF FUSED"/>
    <property type="match status" value="1"/>
</dbReference>
<dbReference type="GO" id="GO:0005737">
    <property type="term" value="C:cytoplasm"/>
    <property type="evidence" value="ECO:0007669"/>
    <property type="project" value="TreeGrafter"/>
</dbReference>
<dbReference type="InterPro" id="IPR007768">
    <property type="entry name" value="Suppressor_of_fused"/>
</dbReference>
<keyword evidence="3" id="KW-1185">Reference proteome</keyword>